<feature type="non-terminal residue" evidence="2">
    <location>
        <position position="117"/>
    </location>
</feature>
<feature type="compositionally biased region" description="Basic and acidic residues" evidence="1">
    <location>
        <begin position="79"/>
        <end position="92"/>
    </location>
</feature>
<sequence>MSAVHDLVTRWRSEAETVERLGHESTGKLIRRLAVEVDEALRDDQDEILTLAEAALESSYSTEHLRKMVAAETIPNAGEKGRPRIRRGDLPLKRVTQPGSLGTPEHDARAFLNRVNR</sequence>
<gene>
    <name evidence="2" type="ORF">METZ01_LOCUS438306</name>
</gene>
<evidence type="ECO:0000313" key="2">
    <source>
        <dbReference type="EMBL" id="SVD85452.1"/>
    </source>
</evidence>
<proteinExistence type="predicted"/>
<name>A0A382YQB1_9ZZZZ</name>
<protein>
    <submittedName>
        <fullName evidence="2">Uncharacterized protein</fullName>
    </submittedName>
</protein>
<dbReference type="AlphaFoldDB" id="A0A382YQB1"/>
<dbReference type="EMBL" id="UINC01177680">
    <property type="protein sequence ID" value="SVD85452.1"/>
    <property type="molecule type" value="Genomic_DNA"/>
</dbReference>
<organism evidence="2">
    <name type="scientific">marine metagenome</name>
    <dbReference type="NCBI Taxonomy" id="408172"/>
    <lineage>
        <taxon>unclassified sequences</taxon>
        <taxon>metagenomes</taxon>
        <taxon>ecological metagenomes</taxon>
    </lineage>
</organism>
<accession>A0A382YQB1</accession>
<evidence type="ECO:0000256" key="1">
    <source>
        <dbReference type="SAM" id="MobiDB-lite"/>
    </source>
</evidence>
<reference evidence="2" key="1">
    <citation type="submission" date="2018-05" db="EMBL/GenBank/DDBJ databases">
        <authorList>
            <person name="Lanie J.A."/>
            <person name="Ng W.-L."/>
            <person name="Kazmierczak K.M."/>
            <person name="Andrzejewski T.M."/>
            <person name="Davidsen T.M."/>
            <person name="Wayne K.J."/>
            <person name="Tettelin H."/>
            <person name="Glass J.I."/>
            <person name="Rusch D."/>
            <person name="Podicherti R."/>
            <person name="Tsui H.-C.T."/>
            <person name="Winkler M.E."/>
        </authorList>
    </citation>
    <scope>NUCLEOTIDE SEQUENCE</scope>
</reference>
<feature type="region of interest" description="Disordered" evidence="1">
    <location>
        <begin position="75"/>
        <end position="117"/>
    </location>
</feature>